<evidence type="ECO:0000313" key="3">
    <source>
        <dbReference type="Proteomes" id="UP000061660"/>
    </source>
</evidence>
<proteinExistence type="predicted"/>
<evidence type="ECO:0000256" key="1">
    <source>
        <dbReference type="SAM" id="MobiDB-lite"/>
    </source>
</evidence>
<sequence length="57" mass="6549">MQAISWPLNERRPSLKDNGDQSPVERHPLSGFVALCRESDDWPACRQDGFISFIEMD</sequence>
<reference evidence="2 3" key="2">
    <citation type="journal article" date="2016" name="Genome Announc.">
        <title>Complete Genome Sequences of Two Interactive Moderate Thermophiles, Paenibacillus napthalenovorans 32O-Y and Paenibacillus sp. 32O-W.</title>
        <authorList>
            <person name="Butler R.R.III."/>
            <person name="Wang J."/>
            <person name="Stark B.C."/>
            <person name="Pombert J.F."/>
        </authorList>
    </citation>
    <scope>NUCLEOTIDE SEQUENCE [LARGE SCALE GENOMIC DNA]</scope>
    <source>
        <strain evidence="2 3">32O-Y</strain>
    </source>
</reference>
<dbReference type="STRING" id="162209.IJ22_25910"/>
<gene>
    <name evidence="2" type="ORF">IJ22_25910</name>
</gene>
<evidence type="ECO:0000313" key="2">
    <source>
        <dbReference type="EMBL" id="ALS22964.1"/>
    </source>
</evidence>
<dbReference type="EMBL" id="CP013652">
    <property type="protein sequence ID" value="ALS22964.1"/>
    <property type="molecule type" value="Genomic_DNA"/>
</dbReference>
<protein>
    <submittedName>
        <fullName evidence="2">Uncharacterized protein</fullName>
    </submittedName>
</protein>
<dbReference type="Proteomes" id="UP000061660">
    <property type="component" value="Chromosome"/>
</dbReference>
<accession>A0A0U2W331</accession>
<reference evidence="3" key="1">
    <citation type="submission" date="2015-12" db="EMBL/GenBank/DDBJ databases">
        <title>Complete genome sequences of two moderately thermophilic Paenibacillus species.</title>
        <authorList>
            <person name="Butler R.III."/>
            <person name="Wang J."/>
            <person name="Stark B.C."/>
            <person name="Pombert J.-F."/>
        </authorList>
    </citation>
    <scope>NUCLEOTIDE SEQUENCE [LARGE SCALE GENOMIC DNA]</scope>
    <source>
        <strain evidence="3">32O-Y</strain>
    </source>
</reference>
<feature type="region of interest" description="Disordered" evidence="1">
    <location>
        <begin position="1"/>
        <end position="24"/>
    </location>
</feature>
<dbReference type="KEGG" id="pnp:IJ22_25910"/>
<feature type="compositionally biased region" description="Basic and acidic residues" evidence="1">
    <location>
        <begin position="9"/>
        <end position="24"/>
    </location>
</feature>
<dbReference type="AlphaFoldDB" id="A0A0U2W331"/>
<keyword evidence="3" id="KW-1185">Reference proteome</keyword>
<name>A0A0U2W331_9BACL</name>
<organism evidence="2 3">
    <name type="scientific">Paenibacillus naphthalenovorans</name>
    <dbReference type="NCBI Taxonomy" id="162209"/>
    <lineage>
        <taxon>Bacteria</taxon>
        <taxon>Bacillati</taxon>
        <taxon>Bacillota</taxon>
        <taxon>Bacilli</taxon>
        <taxon>Bacillales</taxon>
        <taxon>Paenibacillaceae</taxon>
        <taxon>Paenibacillus</taxon>
    </lineage>
</organism>